<name>A0ABN3HVH0_9ACTN</name>
<dbReference type="Gene3D" id="1.20.120.520">
    <property type="entry name" value="nmb1532 protein domain like"/>
    <property type="match status" value="1"/>
</dbReference>
<accession>A0ABN3HVH0</accession>
<dbReference type="Pfam" id="PF01814">
    <property type="entry name" value="Hemerythrin"/>
    <property type="match status" value="1"/>
</dbReference>
<dbReference type="RefSeq" id="WP_344619767.1">
    <property type="nucleotide sequence ID" value="NZ_BAAARV010000110.1"/>
</dbReference>
<organism evidence="2 3">
    <name type="scientific">Dactylosporangium salmoneum</name>
    <dbReference type="NCBI Taxonomy" id="53361"/>
    <lineage>
        <taxon>Bacteria</taxon>
        <taxon>Bacillati</taxon>
        <taxon>Actinomycetota</taxon>
        <taxon>Actinomycetes</taxon>
        <taxon>Micromonosporales</taxon>
        <taxon>Micromonosporaceae</taxon>
        <taxon>Dactylosporangium</taxon>
    </lineage>
</organism>
<evidence type="ECO:0000313" key="2">
    <source>
        <dbReference type="EMBL" id="GAA2388361.1"/>
    </source>
</evidence>
<dbReference type="EMBL" id="BAAARV010000110">
    <property type="protein sequence ID" value="GAA2388361.1"/>
    <property type="molecule type" value="Genomic_DNA"/>
</dbReference>
<reference evidence="2 3" key="1">
    <citation type="journal article" date="2019" name="Int. J. Syst. Evol. Microbiol.">
        <title>The Global Catalogue of Microorganisms (GCM) 10K type strain sequencing project: providing services to taxonomists for standard genome sequencing and annotation.</title>
        <authorList>
            <consortium name="The Broad Institute Genomics Platform"/>
            <consortium name="The Broad Institute Genome Sequencing Center for Infectious Disease"/>
            <person name="Wu L."/>
            <person name="Ma J."/>
        </authorList>
    </citation>
    <scope>NUCLEOTIDE SEQUENCE [LARGE SCALE GENOMIC DNA]</scope>
    <source>
        <strain evidence="2 3">JCM 3272</strain>
    </source>
</reference>
<proteinExistence type="predicted"/>
<dbReference type="PANTHER" id="PTHR38048:SF2">
    <property type="entry name" value="HEMERYTHRIN-LIKE DOMAIN-CONTAINING PROTEIN"/>
    <property type="match status" value="1"/>
</dbReference>
<dbReference type="InterPro" id="IPR012312">
    <property type="entry name" value="Hemerythrin-like"/>
</dbReference>
<gene>
    <name evidence="2" type="ORF">GCM10010170_099710</name>
</gene>
<sequence length="136" mass="15408">MSDPTPRLMALGNQLIDLHQRLRLALSDLSDIRGNLALHCLAFCSALQRHHDGEEQSLFPYLEAHYPDLRPLVAELRRDHEQLADLIRRVAANPTETELATLRAVMESHFTYEERRLVPLLNTLSPDPAPTRGAPN</sequence>
<protein>
    <recommendedName>
        <fullName evidence="1">Hemerythrin-like domain-containing protein</fullName>
    </recommendedName>
</protein>
<keyword evidence="3" id="KW-1185">Reference proteome</keyword>
<evidence type="ECO:0000259" key="1">
    <source>
        <dbReference type="Pfam" id="PF01814"/>
    </source>
</evidence>
<feature type="domain" description="Hemerythrin-like" evidence="1">
    <location>
        <begin position="15"/>
        <end position="121"/>
    </location>
</feature>
<dbReference type="Proteomes" id="UP001501444">
    <property type="component" value="Unassembled WGS sequence"/>
</dbReference>
<dbReference type="PANTHER" id="PTHR38048">
    <property type="entry name" value="EXPRESSED PROTEIN"/>
    <property type="match status" value="1"/>
</dbReference>
<comment type="caution">
    <text evidence="2">The sequence shown here is derived from an EMBL/GenBank/DDBJ whole genome shotgun (WGS) entry which is preliminary data.</text>
</comment>
<evidence type="ECO:0000313" key="3">
    <source>
        <dbReference type="Proteomes" id="UP001501444"/>
    </source>
</evidence>
<dbReference type="InterPro" id="IPR053206">
    <property type="entry name" value="Dimeric_xanthone_biosynth"/>
</dbReference>